<feature type="domain" description="Methyltransferase type 12" evidence="1">
    <location>
        <begin position="50"/>
        <end position="142"/>
    </location>
</feature>
<reference evidence="2 3" key="1">
    <citation type="submission" date="2018-08" db="EMBL/GenBank/DDBJ databases">
        <title>A genome reference for cultivated species of the human gut microbiota.</title>
        <authorList>
            <person name="Zou Y."/>
            <person name="Xue W."/>
            <person name="Luo G."/>
        </authorList>
    </citation>
    <scope>NUCLEOTIDE SEQUENCE [LARGE SCALE GENOMIC DNA]</scope>
    <source>
        <strain evidence="2 3">TF05-5AC</strain>
    </source>
</reference>
<evidence type="ECO:0000259" key="1">
    <source>
        <dbReference type="Pfam" id="PF08242"/>
    </source>
</evidence>
<dbReference type="GO" id="GO:0008168">
    <property type="term" value="F:methyltransferase activity"/>
    <property type="evidence" value="ECO:0007669"/>
    <property type="project" value="UniProtKB-KW"/>
</dbReference>
<keyword evidence="2" id="KW-0808">Transferase</keyword>
<dbReference type="AlphaFoldDB" id="A0A3E3I8J8"/>
<dbReference type="Proteomes" id="UP000260812">
    <property type="component" value="Unassembled WGS sequence"/>
</dbReference>
<dbReference type="Gene3D" id="3.40.50.150">
    <property type="entry name" value="Vaccinia Virus protein VP39"/>
    <property type="match status" value="1"/>
</dbReference>
<dbReference type="PANTHER" id="PTHR43861">
    <property type="entry name" value="TRANS-ACONITATE 2-METHYLTRANSFERASE-RELATED"/>
    <property type="match status" value="1"/>
</dbReference>
<sequence length="229" mass="26564">MKEQRRYYEAYDERYKQVHQKSLQWFSSLPSKIVEETITEYGISKISKILEIGCGEGRDAIYLMKNGYDLLATDVSPTAINYCKETFPYVSQSFKVFNCLTERINDKFDFIYAISILHMLVLDKDRNLFYQFIYEQLKENGIALICTIGNGYEEWSTDISKAFELQKRTHEVTGEEVHIAGTSCRVVSFDTLSREIDNNNLMLLDSGLTSIEPDFPTIMFVVIKRNSTK</sequence>
<keyword evidence="3" id="KW-1185">Reference proteome</keyword>
<organism evidence="2 3">
    <name type="scientific">Eisenbergiella massiliensis</name>
    <dbReference type="NCBI Taxonomy" id="1720294"/>
    <lineage>
        <taxon>Bacteria</taxon>
        <taxon>Bacillati</taxon>
        <taxon>Bacillota</taxon>
        <taxon>Clostridia</taxon>
        <taxon>Lachnospirales</taxon>
        <taxon>Lachnospiraceae</taxon>
        <taxon>Eisenbergiella</taxon>
    </lineage>
</organism>
<evidence type="ECO:0000313" key="3">
    <source>
        <dbReference type="Proteomes" id="UP000260812"/>
    </source>
</evidence>
<dbReference type="SUPFAM" id="SSF53335">
    <property type="entry name" value="S-adenosyl-L-methionine-dependent methyltransferases"/>
    <property type="match status" value="1"/>
</dbReference>
<dbReference type="InterPro" id="IPR029063">
    <property type="entry name" value="SAM-dependent_MTases_sf"/>
</dbReference>
<dbReference type="GeneID" id="97986301"/>
<protein>
    <submittedName>
        <fullName evidence="2">Class I SAM-dependent methyltransferase</fullName>
    </submittedName>
</protein>
<evidence type="ECO:0000313" key="2">
    <source>
        <dbReference type="EMBL" id="RGE63371.1"/>
    </source>
</evidence>
<dbReference type="GO" id="GO:0032259">
    <property type="term" value="P:methylation"/>
    <property type="evidence" value="ECO:0007669"/>
    <property type="project" value="UniProtKB-KW"/>
</dbReference>
<keyword evidence="2" id="KW-0489">Methyltransferase</keyword>
<dbReference type="RefSeq" id="WP_117544036.1">
    <property type="nucleotide sequence ID" value="NZ_JBKVLI010000001.1"/>
</dbReference>
<dbReference type="Pfam" id="PF08242">
    <property type="entry name" value="Methyltransf_12"/>
    <property type="match status" value="1"/>
</dbReference>
<proteinExistence type="predicted"/>
<name>A0A3E3I8J8_9FIRM</name>
<gene>
    <name evidence="2" type="ORF">DXC51_05235</name>
</gene>
<accession>A0A3E3I8J8</accession>
<dbReference type="CDD" id="cd02440">
    <property type="entry name" value="AdoMet_MTases"/>
    <property type="match status" value="1"/>
</dbReference>
<comment type="caution">
    <text evidence="2">The sequence shown here is derived from an EMBL/GenBank/DDBJ whole genome shotgun (WGS) entry which is preliminary data.</text>
</comment>
<dbReference type="EMBL" id="QVLV01000003">
    <property type="protein sequence ID" value="RGE63371.1"/>
    <property type="molecule type" value="Genomic_DNA"/>
</dbReference>
<dbReference type="InterPro" id="IPR013217">
    <property type="entry name" value="Methyltransf_12"/>
</dbReference>